<feature type="signal peptide" evidence="4">
    <location>
        <begin position="1"/>
        <end position="26"/>
    </location>
</feature>
<feature type="domain" description="GGDEF" evidence="8">
    <location>
        <begin position="570"/>
        <end position="703"/>
    </location>
</feature>
<keyword evidence="4" id="KW-0732">Signal</keyword>
<feature type="transmembrane region" description="Helical" evidence="3">
    <location>
        <begin position="259"/>
        <end position="277"/>
    </location>
</feature>
<evidence type="ECO:0000256" key="3">
    <source>
        <dbReference type="SAM" id="Phobius"/>
    </source>
</evidence>
<dbReference type="InterPro" id="IPR011623">
    <property type="entry name" value="7TMR_DISM_rcpt_extracell_dom1"/>
</dbReference>
<dbReference type="AlphaFoldDB" id="A0A545UEC7"/>
<dbReference type="SUPFAM" id="SSF141868">
    <property type="entry name" value="EAL domain-like"/>
    <property type="match status" value="1"/>
</dbReference>
<dbReference type="GO" id="GO:0003824">
    <property type="term" value="F:catalytic activity"/>
    <property type="evidence" value="ECO:0007669"/>
    <property type="project" value="UniProtKB-ARBA"/>
</dbReference>
<gene>
    <name evidence="9" type="ORF">FLL46_10385</name>
</gene>
<dbReference type="InterPro" id="IPR011622">
    <property type="entry name" value="7TMR_DISM_rcpt_extracell_dom2"/>
</dbReference>
<dbReference type="Pfam" id="PF13426">
    <property type="entry name" value="PAS_9"/>
    <property type="match status" value="1"/>
</dbReference>
<protein>
    <submittedName>
        <fullName evidence="9">EAL domain-containing protein</fullName>
    </submittedName>
</protein>
<evidence type="ECO:0000256" key="2">
    <source>
        <dbReference type="SAM" id="Coils"/>
    </source>
</evidence>
<evidence type="ECO:0000256" key="1">
    <source>
        <dbReference type="ARBA" id="ARBA00001946"/>
    </source>
</evidence>
<dbReference type="SUPFAM" id="SSF55073">
    <property type="entry name" value="Nucleotide cyclase"/>
    <property type="match status" value="1"/>
</dbReference>
<dbReference type="InterPro" id="IPR043128">
    <property type="entry name" value="Rev_trsase/Diguanyl_cyclase"/>
</dbReference>
<dbReference type="InterPro" id="IPR035965">
    <property type="entry name" value="PAS-like_dom_sf"/>
</dbReference>
<dbReference type="Proteomes" id="UP000315439">
    <property type="component" value="Unassembled WGS sequence"/>
</dbReference>
<dbReference type="InterPro" id="IPR000160">
    <property type="entry name" value="GGDEF_dom"/>
</dbReference>
<dbReference type="Pfam" id="PF00563">
    <property type="entry name" value="EAL"/>
    <property type="match status" value="1"/>
</dbReference>
<dbReference type="InterPro" id="IPR000014">
    <property type="entry name" value="PAS"/>
</dbReference>
<dbReference type="Gene3D" id="3.30.450.20">
    <property type="entry name" value="PAS domain"/>
    <property type="match status" value="1"/>
</dbReference>
<dbReference type="CDD" id="cd01948">
    <property type="entry name" value="EAL"/>
    <property type="match status" value="1"/>
</dbReference>
<dbReference type="InterPro" id="IPR052155">
    <property type="entry name" value="Biofilm_reg_signaling"/>
</dbReference>
<dbReference type="InterPro" id="IPR000700">
    <property type="entry name" value="PAS-assoc_C"/>
</dbReference>
<dbReference type="SUPFAM" id="SSF55785">
    <property type="entry name" value="PYP-like sensor domain (PAS domain)"/>
    <property type="match status" value="1"/>
</dbReference>
<feature type="transmembrane region" description="Helical" evidence="3">
    <location>
        <begin position="289"/>
        <end position="310"/>
    </location>
</feature>
<sequence>MRMSRISCLLVSITFCLIAPAIKLTAAPLTPAPLQIDDLNPVYPAGHIYYYEDLENRLTEKQIAQLPSEQWTRVSEDQINFGMTPNTFWYYLSVKNITNEKQSLYLHIDYALLDEIELFVIENNSVSPVFLTGDQLPFMSRPEKYTTYLFPMTIKSTQKKNMLIRVNTQGPMKVPISIWRQKSFFAEQLPDFILYGIFLGILLIMTGYHLFLFFSIRDPSYLYYSLFTLSIVGYFSSLYGVAYQWLWPESVYWHNKSTLFFNATGALALNIFTVQFFQLKKFPTLKKLVTALIASSLIMLILTFSVSYLIAAKIHAAGIITTAVGTFLIGLTLVINRVKAARFFLLSWSAFLFGTLLSALSTLGLLASSAYTENSGIIGAIVGVLLLSLAMADRIKEEQSEKEKAQNNAINNLERYHQLYENALEGIFTINGNGKIISANPKLVNSLGFINLESLKNKIAHINQLTTNPSDMRKLIKQIFSQKQVIDYEIQLISQDYRPFWGSVTARVAFDEQSNKRYVEGSLIDISARKISEERLKYLARHDPLTELFNRREFERQLKVAMEKIRQEKIKYTMLYLDLDQFKLVNDTCGHTAGDHLLKLLTGRLLKVLDGEHLLARLGGDEFGVLLKDCGEKEAMKVAEQLKSAIESFLFRWKEQNFTLGASIGLVELSPLQTSIERILSMADTACFMAKDQGRNRICVFTESDKDIQLRQHEMHWISTLTKALKSGSFFLSYQKIHNNIRPNAPLHYEILLRMKAQDGRIVSPASFLPAAERYNLAPSIDRWVIITYFQWLSSHPQHMQKLEVASINLSVSSIEEKSFKDFLIHAFNEYAIAPDKICFEITESMAITRLDNTIKFIKTFKSMGCHFALDDFGTGFSSYAYLKDLPVDYVKIDGFFVRNIVNDAVDLVMVKSINEVAQTIGIKTVAEYVESYEVQKLLQATGIEYSQGYYIHKPMILDDLIESTQRSNQFGHTSGII</sequence>
<feature type="coiled-coil region" evidence="2">
    <location>
        <begin position="388"/>
        <end position="415"/>
    </location>
</feature>
<dbReference type="PANTHER" id="PTHR44757">
    <property type="entry name" value="DIGUANYLATE CYCLASE DGCP"/>
    <property type="match status" value="1"/>
</dbReference>
<dbReference type="PANTHER" id="PTHR44757:SF2">
    <property type="entry name" value="BIOFILM ARCHITECTURE MAINTENANCE PROTEIN MBAA"/>
    <property type="match status" value="1"/>
</dbReference>
<comment type="cofactor">
    <cofactor evidence="1">
        <name>Mg(2+)</name>
        <dbReference type="ChEBI" id="CHEBI:18420"/>
    </cofactor>
</comment>
<dbReference type="SMART" id="SM00267">
    <property type="entry name" value="GGDEF"/>
    <property type="match status" value="1"/>
</dbReference>
<feature type="transmembrane region" description="Helical" evidence="3">
    <location>
        <begin position="221"/>
        <end position="247"/>
    </location>
</feature>
<dbReference type="EMBL" id="VIKS01000006">
    <property type="protein sequence ID" value="TQV87785.1"/>
    <property type="molecule type" value="Genomic_DNA"/>
</dbReference>
<dbReference type="OrthoDB" id="9787514at2"/>
<keyword evidence="3" id="KW-0812">Transmembrane</keyword>
<keyword evidence="3" id="KW-0472">Membrane</keyword>
<dbReference type="Gene3D" id="3.30.70.270">
    <property type="match status" value="1"/>
</dbReference>
<comment type="caution">
    <text evidence="9">The sequence shown here is derived from an EMBL/GenBank/DDBJ whole genome shotgun (WGS) entry which is preliminary data.</text>
</comment>
<dbReference type="CDD" id="cd00130">
    <property type="entry name" value="PAS"/>
    <property type="match status" value="1"/>
</dbReference>
<feature type="domain" description="EAL" evidence="7">
    <location>
        <begin position="714"/>
        <end position="969"/>
    </location>
</feature>
<dbReference type="InterPro" id="IPR029787">
    <property type="entry name" value="Nucleotide_cyclase"/>
</dbReference>
<evidence type="ECO:0000259" key="7">
    <source>
        <dbReference type="PROSITE" id="PS50883"/>
    </source>
</evidence>
<evidence type="ECO:0000313" key="10">
    <source>
        <dbReference type="Proteomes" id="UP000315439"/>
    </source>
</evidence>
<feature type="chain" id="PRO_5022019452" evidence="4">
    <location>
        <begin position="27"/>
        <end position="978"/>
    </location>
</feature>
<dbReference type="Pfam" id="PF07695">
    <property type="entry name" value="7TMR-DISM_7TM"/>
    <property type="match status" value="1"/>
</dbReference>
<dbReference type="PROSITE" id="PS50113">
    <property type="entry name" value="PAC"/>
    <property type="match status" value="1"/>
</dbReference>
<dbReference type="InterPro" id="IPR001633">
    <property type="entry name" value="EAL_dom"/>
</dbReference>
<dbReference type="FunFam" id="3.30.70.270:FF:000001">
    <property type="entry name" value="Diguanylate cyclase domain protein"/>
    <property type="match status" value="1"/>
</dbReference>
<keyword evidence="10" id="KW-1185">Reference proteome</keyword>
<dbReference type="CDD" id="cd01949">
    <property type="entry name" value="GGDEF"/>
    <property type="match status" value="1"/>
</dbReference>
<dbReference type="Gene3D" id="3.20.20.450">
    <property type="entry name" value="EAL domain"/>
    <property type="match status" value="1"/>
</dbReference>
<feature type="transmembrane region" description="Helical" evidence="3">
    <location>
        <begin position="316"/>
        <end position="336"/>
    </location>
</feature>
<proteinExistence type="predicted"/>
<dbReference type="SMART" id="SM00052">
    <property type="entry name" value="EAL"/>
    <property type="match status" value="1"/>
</dbReference>
<organism evidence="9 10">
    <name type="scientific">Aliikangiella coralliicola</name>
    <dbReference type="NCBI Taxonomy" id="2592383"/>
    <lineage>
        <taxon>Bacteria</taxon>
        <taxon>Pseudomonadati</taxon>
        <taxon>Pseudomonadota</taxon>
        <taxon>Gammaproteobacteria</taxon>
        <taxon>Oceanospirillales</taxon>
        <taxon>Pleioneaceae</taxon>
        <taxon>Aliikangiella</taxon>
    </lineage>
</organism>
<keyword evidence="3" id="KW-1133">Transmembrane helix</keyword>
<dbReference type="PROSITE" id="PS50112">
    <property type="entry name" value="PAS"/>
    <property type="match status" value="1"/>
</dbReference>
<keyword evidence="2" id="KW-0175">Coiled coil</keyword>
<dbReference type="NCBIfam" id="TIGR00229">
    <property type="entry name" value="sensory_box"/>
    <property type="match status" value="1"/>
</dbReference>
<reference evidence="9 10" key="1">
    <citation type="submission" date="2019-07" db="EMBL/GenBank/DDBJ databases">
        <title>Draft genome for Aliikangiella sp. M105.</title>
        <authorList>
            <person name="Wang G."/>
        </authorList>
    </citation>
    <scope>NUCLEOTIDE SEQUENCE [LARGE SCALE GENOMIC DNA]</scope>
    <source>
        <strain evidence="9 10">M105</strain>
    </source>
</reference>
<evidence type="ECO:0000313" key="9">
    <source>
        <dbReference type="EMBL" id="TQV87785.1"/>
    </source>
</evidence>
<dbReference type="NCBIfam" id="TIGR00254">
    <property type="entry name" value="GGDEF"/>
    <property type="match status" value="1"/>
</dbReference>
<feature type="domain" description="PAS" evidence="5">
    <location>
        <begin position="412"/>
        <end position="489"/>
    </location>
</feature>
<feature type="domain" description="PAC" evidence="6">
    <location>
        <begin position="486"/>
        <end position="538"/>
    </location>
</feature>
<dbReference type="Gene3D" id="2.60.40.2380">
    <property type="match status" value="1"/>
</dbReference>
<evidence type="ECO:0000259" key="8">
    <source>
        <dbReference type="PROSITE" id="PS50887"/>
    </source>
</evidence>
<dbReference type="Pfam" id="PF00990">
    <property type="entry name" value="GGDEF"/>
    <property type="match status" value="1"/>
</dbReference>
<evidence type="ECO:0000259" key="5">
    <source>
        <dbReference type="PROSITE" id="PS50112"/>
    </source>
</evidence>
<feature type="transmembrane region" description="Helical" evidence="3">
    <location>
        <begin position="192"/>
        <end position="214"/>
    </location>
</feature>
<evidence type="ECO:0000256" key="4">
    <source>
        <dbReference type="SAM" id="SignalP"/>
    </source>
</evidence>
<dbReference type="InterPro" id="IPR035919">
    <property type="entry name" value="EAL_sf"/>
</dbReference>
<dbReference type="Pfam" id="PF07696">
    <property type="entry name" value="7TMR-DISMED2"/>
    <property type="match status" value="1"/>
</dbReference>
<dbReference type="PROSITE" id="PS50883">
    <property type="entry name" value="EAL"/>
    <property type="match status" value="1"/>
</dbReference>
<dbReference type="PROSITE" id="PS50887">
    <property type="entry name" value="GGDEF"/>
    <property type="match status" value="1"/>
</dbReference>
<name>A0A545UEC7_9GAMM</name>
<evidence type="ECO:0000259" key="6">
    <source>
        <dbReference type="PROSITE" id="PS50113"/>
    </source>
</evidence>
<accession>A0A545UEC7</accession>
<feature type="transmembrane region" description="Helical" evidence="3">
    <location>
        <begin position="343"/>
        <end position="368"/>
    </location>
</feature>